<feature type="region of interest" description="Disordered" evidence="1">
    <location>
        <begin position="109"/>
        <end position="151"/>
    </location>
</feature>
<evidence type="ECO:0008006" key="4">
    <source>
        <dbReference type="Google" id="ProtNLM"/>
    </source>
</evidence>
<organism evidence="2 3">
    <name type="scientific">Blattamonas nauphoetae</name>
    <dbReference type="NCBI Taxonomy" id="2049346"/>
    <lineage>
        <taxon>Eukaryota</taxon>
        <taxon>Metamonada</taxon>
        <taxon>Preaxostyla</taxon>
        <taxon>Oxymonadida</taxon>
        <taxon>Blattamonas</taxon>
    </lineage>
</organism>
<feature type="compositionally biased region" description="Polar residues" evidence="1">
    <location>
        <begin position="109"/>
        <end position="119"/>
    </location>
</feature>
<evidence type="ECO:0000256" key="1">
    <source>
        <dbReference type="SAM" id="MobiDB-lite"/>
    </source>
</evidence>
<dbReference type="Proteomes" id="UP001281761">
    <property type="component" value="Unassembled WGS sequence"/>
</dbReference>
<name>A0ABQ9YDS7_9EUKA</name>
<protein>
    <recommendedName>
        <fullName evidence="4">Kinesin motor domain-containing protein</fullName>
    </recommendedName>
</protein>
<reference evidence="2 3" key="1">
    <citation type="journal article" date="2022" name="bioRxiv">
        <title>Genomics of Preaxostyla Flagellates Illuminates Evolutionary Transitions and the Path Towards Mitochondrial Loss.</title>
        <authorList>
            <person name="Novak L.V.F."/>
            <person name="Treitli S.C."/>
            <person name="Pyrih J."/>
            <person name="Halakuc P."/>
            <person name="Pipaliya S.V."/>
            <person name="Vacek V."/>
            <person name="Brzon O."/>
            <person name="Soukal P."/>
            <person name="Eme L."/>
            <person name="Dacks J.B."/>
            <person name="Karnkowska A."/>
            <person name="Elias M."/>
            <person name="Hampl V."/>
        </authorList>
    </citation>
    <scope>NUCLEOTIDE SEQUENCE [LARGE SCALE GENOMIC DNA]</scope>
    <source>
        <strain evidence="2">NAU3</strain>
        <tissue evidence="2">Gut</tissue>
    </source>
</reference>
<evidence type="ECO:0000313" key="2">
    <source>
        <dbReference type="EMBL" id="KAK2961838.1"/>
    </source>
</evidence>
<evidence type="ECO:0000313" key="3">
    <source>
        <dbReference type="Proteomes" id="UP001281761"/>
    </source>
</evidence>
<sequence>MKTPVSSAVKQAMISITLTNELNTARRPDLHNSLSMVTFSSAVFEVRSKVEMDEMGNTEIQTPALNADDASMSSLSLVIPAQSTPNDFTSPTKALARIDMLLRHLLSLSPSTTQNNPQTPAKPVPRGSDSAASAASSRQGRRPKGRKVALTLPKRSGIFQAAGLMLFNPAAEWLPTAPSTISLSGQPEGRKQKRQKQVLLDRIVKGMRVKTKLEQTRECTDFQSKESSHAMKMEQPIEHDDSAFDGSPLHRSSHPHIFNVWRECFAHDFNYIPSIPDIQMESLSTLQRILFFDALFLKTTD</sequence>
<proteinExistence type="predicted"/>
<comment type="caution">
    <text evidence="2">The sequence shown here is derived from an EMBL/GenBank/DDBJ whole genome shotgun (WGS) entry which is preliminary data.</text>
</comment>
<keyword evidence="3" id="KW-1185">Reference proteome</keyword>
<dbReference type="EMBL" id="JARBJD010000014">
    <property type="protein sequence ID" value="KAK2961838.1"/>
    <property type="molecule type" value="Genomic_DNA"/>
</dbReference>
<gene>
    <name evidence="2" type="ORF">BLNAU_3275</name>
</gene>
<accession>A0ABQ9YDS7</accession>